<proteinExistence type="predicted"/>
<dbReference type="PANTHER" id="PTHR30634">
    <property type="entry name" value="OUTER MEMBRANE LOLAB LIPOPROTEIN INSERTION APPARATUS"/>
    <property type="match status" value="1"/>
</dbReference>
<protein>
    <submittedName>
        <fullName evidence="2">VWA domain containing CoxE-like protein</fullName>
    </submittedName>
</protein>
<reference evidence="2 3" key="1">
    <citation type="submission" date="2018-08" db="EMBL/GenBank/DDBJ databases">
        <title>Sequencing the genomes of 1000 actinobacteria strains.</title>
        <authorList>
            <person name="Klenk H.-P."/>
        </authorList>
    </citation>
    <scope>NUCLEOTIDE SEQUENCE [LARGE SCALE GENOMIC DNA]</scope>
    <source>
        <strain evidence="2 3">DSM 43927</strain>
    </source>
</reference>
<dbReference type="InterPro" id="IPR050458">
    <property type="entry name" value="LolB"/>
</dbReference>
<sequence length="394" mass="42807">MADMTIGDDMHADERLKRWRLVLGGEAAEGTGVTLEGDEARMDAALEALYDQGGSRRGQGRARRGGLGDSAPNVARWLGDVRSYFPSTVVQVMQKDAIERLDLTRMLLEPEMLEAVEPDVHLVGTLLSLSQVMPEKAKHSARAVVRTVVCDLEARLAQRTRSAVTGALDRSARVRRPRRPADVDWPRTIRANLRHYLPERRTVVPERLVGYGRGQQALERDVVLCVDQSGSMAASVVYASVFAAVLASMRSLRTSLVVFDTAVVDLTDRLHDPVEILFGTRLGGGTDINRALAYSQGLITRPTDSILILISDLYEGGVREEMLRRAAALTSSGVQVIALLALSDEGAPAHDHENAAALTAMGIPAFACTPDAFPALMAAAIERHDLKDPPARHP</sequence>
<comment type="caution">
    <text evidence="2">The sequence shown here is derived from an EMBL/GenBank/DDBJ whole genome shotgun (WGS) entry which is preliminary data.</text>
</comment>
<dbReference type="InterPro" id="IPR008912">
    <property type="entry name" value="Uncharacterised_CoxE"/>
</dbReference>
<feature type="domain" description="VWFA" evidence="1">
    <location>
        <begin position="219"/>
        <end position="378"/>
    </location>
</feature>
<dbReference type="SUPFAM" id="SSF53300">
    <property type="entry name" value="vWA-like"/>
    <property type="match status" value="1"/>
</dbReference>
<evidence type="ECO:0000313" key="3">
    <source>
        <dbReference type="Proteomes" id="UP000256661"/>
    </source>
</evidence>
<evidence type="ECO:0000313" key="2">
    <source>
        <dbReference type="EMBL" id="REE95006.1"/>
    </source>
</evidence>
<dbReference type="SMART" id="SM00327">
    <property type="entry name" value="VWA"/>
    <property type="match status" value="1"/>
</dbReference>
<organism evidence="2 3">
    <name type="scientific">Thermomonospora umbrina</name>
    <dbReference type="NCBI Taxonomy" id="111806"/>
    <lineage>
        <taxon>Bacteria</taxon>
        <taxon>Bacillati</taxon>
        <taxon>Actinomycetota</taxon>
        <taxon>Actinomycetes</taxon>
        <taxon>Streptosporangiales</taxon>
        <taxon>Thermomonosporaceae</taxon>
        <taxon>Thermomonospora</taxon>
    </lineage>
</organism>
<dbReference type="InterPro" id="IPR036465">
    <property type="entry name" value="vWFA_dom_sf"/>
</dbReference>
<gene>
    <name evidence="2" type="ORF">DFJ69_0376</name>
</gene>
<dbReference type="EMBL" id="QTTT01000001">
    <property type="protein sequence ID" value="REE95006.1"/>
    <property type="molecule type" value="Genomic_DNA"/>
</dbReference>
<dbReference type="PANTHER" id="PTHR30634:SF16">
    <property type="entry name" value="OUTER-MEMBRANE LIPOPROTEIN LOLB"/>
    <property type="match status" value="1"/>
</dbReference>
<dbReference type="CDD" id="cd01462">
    <property type="entry name" value="VWA_YIEM_type"/>
    <property type="match status" value="1"/>
</dbReference>
<dbReference type="AlphaFoldDB" id="A0A3D9SGG8"/>
<dbReference type="Gene3D" id="3.40.50.410">
    <property type="entry name" value="von Willebrand factor, type A domain"/>
    <property type="match status" value="1"/>
</dbReference>
<keyword evidence="3" id="KW-1185">Reference proteome</keyword>
<dbReference type="Pfam" id="PF05762">
    <property type="entry name" value="VWA_CoxE"/>
    <property type="match status" value="1"/>
</dbReference>
<dbReference type="Proteomes" id="UP000256661">
    <property type="component" value="Unassembled WGS sequence"/>
</dbReference>
<accession>A0A3D9SGG8</accession>
<evidence type="ECO:0000259" key="1">
    <source>
        <dbReference type="SMART" id="SM00327"/>
    </source>
</evidence>
<name>A0A3D9SGG8_9ACTN</name>
<dbReference type="InterPro" id="IPR002035">
    <property type="entry name" value="VWF_A"/>
</dbReference>